<reference evidence="1 2" key="1">
    <citation type="journal article" date="2010" name="J. Bacteriol.">
        <title>Complete genome sequence of "Candidatus Puniceispirillum marinum" IMCC1322, a representative of the SAR116 clade in the Alphaproteobacteria.</title>
        <authorList>
            <person name="Oh H.M."/>
            <person name="Kwon K.K."/>
            <person name="Kang I."/>
            <person name="Kang S.G."/>
            <person name="Lee J.H."/>
            <person name="Kim S.J."/>
            <person name="Cho J.C."/>
        </authorList>
    </citation>
    <scope>NUCLEOTIDE SEQUENCE [LARGE SCALE GENOMIC DNA]</scope>
    <source>
        <strain evidence="1 2">IMCC1322</strain>
    </source>
</reference>
<dbReference type="EMBL" id="CP001751">
    <property type="protein sequence ID" value="ADE39883.1"/>
    <property type="molecule type" value="Genomic_DNA"/>
</dbReference>
<protein>
    <submittedName>
        <fullName evidence="1">Uncharacterized protein</fullName>
    </submittedName>
</protein>
<gene>
    <name evidence="1" type="ordered locus">SAR116_1640</name>
</gene>
<dbReference type="Proteomes" id="UP000007460">
    <property type="component" value="Chromosome"/>
</dbReference>
<dbReference type="KEGG" id="apb:SAR116_1640"/>
<proteinExistence type="predicted"/>
<name>D5BUD6_PUNMI</name>
<dbReference type="HOGENOM" id="CLU_3188122_0_0_5"/>
<dbReference type="STRING" id="488538.SAR116_1640"/>
<organism evidence="1 2">
    <name type="scientific">Puniceispirillum marinum (strain IMCC1322)</name>
    <dbReference type="NCBI Taxonomy" id="488538"/>
    <lineage>
        <taxon>Bacteria</taxon>
        <taxon>Pseudomonadati</taxon>
        <taxon>Pseudomonadota</taxon>
        <taxon>Alphaproteobacteria</taxon>
        <taxon>Candidatus Puniceispirillales</taxon>
        <taxon>Candidatus Puniceispirillaceae</taxon>
        <taxon>Candidatus Puniceispirillum</taxon>
    </lineage>
</organism>
<evidence type="ECO:0000313" key="1">
    <source>
        <dbReference type="EMBL" id="ADE39883.1"/>
    </source>
</evidence>
<keyword evidence="2" id="KW-1185">Reference proteome</keyword>
<evidence type="ECO:0000313" key="2">
    <source>
        <dbReference type="Proteomes" id="UP000007460"/>
    </source>
</evidence>
<accession>D5BUD6</accession>
<dbReference type="AlphaFoldDB" id="D5BUD6"/>
<sequence length="46" mass="5221">MVIYSKIRYAIFYPQIALFHAQGLFPSFRIATGLMIFAHDVASIAM</sequence>